<name>A0A1T4WZM9_9MICO</name>
<evidence type="ECO:0000313" key="2">
    <source>
        <dbReference type="Proteomes" id="UP000189735"/>
    </source>
</evidence>
<dbReference type="Proteomes" id="UP000189735">
    <property type="component" value="Unassembled WGS sequence"/>
</dbReference>
<protein>
    <submittedName>
        <fullName evidence="1">Uncharacterized protein</fullName>
    </submittedName>
</protein>
<sequence>MKRVHCQGKTFTTTDDVAHAIMNFFQAAQKRGRVVKIDVPAIADTGEHVVELVLFPGEQLDVFDSPDEHVELDTAPLIRSLSARKLAWRPHTMHGGETA</sequence>
<evidence type="ECO:0000313" key="1">
    <source>
        <dbReference type="EMBL" id="SKA82325.1"/>
    </source>
</evidence>
<dbReference type="EMBL" id="FUYG01000001">
    <property type="protein sequence ID" value="SKA82325.1"/>
    <property type="molecule type" value="Genomic_DNA"/>
</dbReference>
<accession>A0A1T4WZM9</accession>
<reference evidence="2" key="1">
    <citation type="submission" date="2017-02" db="EMBL/GenBank/DDBJ databases">
        <authorList>
            <person name="Varghese N."/>
            <person name="Submissions S."/>
        </authorList>
    </citation>
    <scope>NUCLEOTIDE SEQUENCE [LARGE SCALE GENOMIC DNA]</scope>
    <source>
        <strain evidence="2">VKM Ac-2052</strain>
    </source>
</reference>
<gene>
    <name evidence="1" type="ORF">SAMN06295879_0465</name>
</gene>
<dbReference type="RefSeq" id="WP_078713215.1">
    <property type="nucleotide sequence ID" value="NZ_FUYG01000001.1"/>
</dbReference>
<proteinExistence type="predicted"/>
<dbReference type="AlphaFoldDB" id="A0A1T4WZM9"/>
<organism evidence="1 2">
    <name type="scientific">Agreia bicolorata</name>
    <dbReference type="NCBI Taxonomy" id="110935"/>
    <lineage>
        <taxon>Bacteria</taxon>
        <taxon>Bacillati</taxon>
        <taxon>Actinomycetota</taxon>
        <taxon>Actinomycetes</taxon>
        <taxon>Micrococcales</taxon>
        <taxon>Microbacteriaceae</taxon>
        <taxon>Agreia</taxon>
    </lineage>
</organism>